<organism evidence="2 3">
    <name type="scientific">Candidatus Fonsibacter lacus</name>
    <dbReference type="NCBI Taxonomy" id="2576439"/>
    <lineage>
        <taxon>Bacteria</taxon>
        <taxon>Pseudomonadati</taxon>
        <taxon>Pseudomonadota</taxon>
        <taxon>Alphaproteobacteria</taxon>
        <taxon>Candidatus Pelagibacterales</taxon>
        <taxon>Candidatus Pelagibacterales incertae sedis</taxon>
        <taxon>Candidatus Fonsibacter</taxon>
    </lineage>
</organism>
<evidence type="ECO:0000313" key="2">
    <source>
        <dbReference type="EMBL" id="NBR94456.1"/>
    </source>
</evidence>
<dbReference type="PANTHER" id="PTHR30289">
    <property type="entry name" value="UNCHARACTERIZED PROTEIN YBCL-RELATED"/>
    <property type="match status" value="1"/>
</dbReference>
<dbReference type="Pfam" id="PF14240">
    <property type="entry name" value="YHYH"/>
    <property type="match status" value="1"/>
</dbReference>
<dbReference type="PANTHER" id="PTHR30289:SF8">
    <property type="entry name" value="YHYH DOMAIN-CONTAINING PROTEIN"/>
    <property type="match status" value="1"/>
</dbReference>
<dbReference type="InterPro" id="IPR006311">
    <property type="entry name" value="TAT_signal"/>
</dbReference>
<dbReference type="Proteomes" id="UP000740727">
    <property type="component" value="Unassembled WGS sequence"/>
</dbReference>
<comment type="caution">
    <text evidence="2">The sequence shown here is derived from an EMBL/GenBank/DDBJ whole genome shotgun (WGS) entry which is preliminary data.</text>
</comment>
<feature type="domain" description="YHYH" evidence="1">
    <location>
        <begin position="103"/>
        <end position="198"/>
    </location>
</feature>
<name>A0A965GDD8_9PROT</name>
<accession>A0A965GDD8</accession>
<proteinExistence type="predicted"/>
<dbReference type="InterPro" id="IPR025924">
    <property type="entry name" value="YHYH_dom"/>
</dbReference>
<evidence type="ECO:0000259" key="1">
    <source>
        <dbReference type="Pfam" id="PF14240"/>
    </source>
</evidence>
<reference evidence="2" key="1">
    <citation type="submission" date="2018-10" db="EMBL/GenBank/DDBJ databases">
        <title>Iterative Subtractive Binning of Freshwater Chronoseries Metagenomes Recovers Nearly Complete Genomes from over Four Hundred Novel Species.</title>
        <authorList>
            <person name="Rodriguez-R L.M."/>
            <person name="Tsementzi D."/>
            <person name="Luo C."/>
            <person name="Konstantinidis K.T."/>
        </authorList>
    </citation>
    <scope>NUCLEOTIDE SEQUENCE</scope>
    <source>
        <strain evidence="2">WB5_2A_028</strain>
    </source>
</reference>
<dbReference type="PROSITE" id="PS51318">
    <property type="entry name" value="TAT"/>
    <property type="match status" value="1"/>
</dbReference>
<dbReference type="EMBL" id="RFXN01000149">
    <property type="protein sequence ID" value="NBR94456.1"/>
    <property type="molecule type" value="Genomic_DNA"/>
</dbReference>
<sequence length="261" mass="28337">MGRSHGHEIRHLAEIDRRKFLQVAGLGTGLAFFSDLISVENALGASATLPGFSKFADTVKITKGNTYYLVESSGLPAHSMMTGIKSWQQQVPTPQPYSGTNAWSIPIKPVISQSPMSAKNHFLRGAIAIAVNGVPIFNALNNRGDDAYLVGELDDWGGHCGRADDYHYHIAPLHLKSIVGRKVPIAYALDGFPIYGETEVAGAPLRGASITGFERTGGNSYELIYSLNGADYRVKYTATLSDVQLEFIDSSGASRIETYRR</sequence>
<gene>
    <name evidence="2" type="ORF">EBT44_06510</name>
</gene>
<evidence type="ECO:0000313" key="3">
    <source>
        <dbReference type="Proteomes" id="UP000740727"/>
    </source>
</evidence>
<protein>
    <submittedName>
        <fullName evidence="2">YHYH protein</fullName>
    </submittedName>
</protein>
<dbReference type="AlphaFoldDB" id="A0A965GDD8"/>